<sequence length="117" mass="13313">MLARFVLLAVISICIMEKCAVSSYYARDTVKSLDYEELDHPLTEEKEYKDEEPRSVVHYKRSRVKRSDPSSDFRGPPSREVASAPAPGNQKYDADDESEESNPKLAFAENHRSPVSF</sequence>
<evidence type="ECO:0000256" key="2">
    <source>
        <dbReference type="SAM" id="SignalP"/>
    </source>
</evidence>
<dbReference type="AlphaFoldDB" id="A0A6A4INN5"/>
<keyword evidence="2" id="KW-0732">Signal</keyword>
<gene>
    <name evidence="3" type="ORF">GE061_003862</name>
</gene>
<dbReference type="EMBL" id="WIXP02000012">
    <property type="protein sequence ID" value="KAF6201471.1"/>
    <property type="molecule type" value="Genomic_DNA"/>
</dbReference>
<evidence type="ECO:0000256" key="1">
    <source>
        <dbReference type="SAM" id="MobiDB-lite"/>
    </source>
</evidence>
<evidence type="ECO:0000313" key="4">
    <source>
        <dbReference type="Proteomes" id="UP000466442"/>
    </source>
</evidence>
<dbReference type="Proteomes" id="UP000466442">
    <property type="component" value="Linkage Group LG12"/>
</dbReference>
<organism evidence="3 4">
    <name type="scientific">Apolygus lucorum</name>
    <name type="common">Small green plant bug</name>
    <name type="synonym">Lygocoris lucorum</name>
    <dbReference type="NCBI Taxonomy" id="248454"/>
    <lineage>
        <taxon>Eukaryota</taxon>
        <taxon>Metazoa</taxon>
        <taxon>Ecdysozoa</taxon>
        <taxon>Arthropoda</taxon>
        <taxon>Hexapoda</taxon>
        <taxon>Insecta</taxon>
        <taxon>Pterygota</taxon>
        <taxon>Neoptera</taxon>
        <taxon>Paraneoptera</taxon>
        <taxon>Hemiptera</taxon>
        <taxon>Heteroptera</taxon>
        <taxon>Panheteroptera</taxon>
        <taxon>Cimicomorpha</taxon>
        <taxon>Miridae</taxon>
        <taxon>Mirini</taxon>
        <taxon>Apolygus</taxon>
    </lineage>
</organism>
<keyword evidence="4" id="KW-1185">Reference proteome</keyword>
<accession>A0A6A4INN5</accession>
<feature type="chain" id="PRO_5043366355" evidence="2">
    <location>
        <begin position="21"/>
        <end position="117"/>
    </location>
</feature>
<reference evidence="3" key="1">
    <citation type="journal article" date="2021" name="Mol. Ecol. Resour.">
        <title>Apolygus lucorum genome provides insights into omnivorousness and mesophyll feeding.</title>
        <authorList>
            <person name="Liu Y."/>
            <person name="Liu H."/>
            <person name="Wang H."/>
            <person name="Huang T."/>
            <person name="Liu B."/>
            <person name="Yang B."/>
            <person name="Yin L."/>
            <person name="Li B."/>
            <person name="Zhang Y."/>
            <person name="Zhang S."/>
            <person name="Jiang F."/>
            <person name="Zhang X."/>
            <person name="Ren Y."/>
            <person name="Wang B."/>
            <person name="Wang S."/>
            <person name="Lu Y."/>
            <person name="Wu K."/>
            <person name="Fan W."/>
            <person name="Wang G."/>
        </authorList>
    </citation>
    <scope>NUCLEOTIDE SEQUENCE</scope>
    <source>
        <strain evidence="3">12Hb</strain>
    </source>
</reference>
<proteinExistence type="predicted"/>
<comment type="caution">
    <text evidence="3">The sequence shown here is derived from an EMBL/GenBank/DDBJ whole genome shotgun (WGS) entry which is preliminary data.</text>
</comment>
<name>A0A6A4INN5_APOLU</name>
<feature type="region of interest" description="Disordered" evidence="1">
    <location>
        <begin position="40"/>
        <end position="117"/>
    </location>
</feature>
<feature type="compositionally biased region" description="Basic and acidic residues" evidence="1">
    <location>
        <begin position="40"/>
        <end position="55"/>
    </location>
</feature>
<protein>
    <submittedName>
        <fullName evidence="3">Uncharacterized protein</fullName>
    </submittedName>
</protein>
<evidence type="ECO:0000313" key="3">
    <source>
        <dbReference type="EMBL" id="KAF6201471.1"/>
    </source>
</evidence>
<feature type="signal peptide" evidence="2">
    <location>
        <begin position="1"/>
        <end position="20"/>
    </location>
</feature>